<sequence length="520" mass="60367">MPDIWEPVDGQFTRNSEKPNSSGKANLLLVYFSKTFSTLSLRASSETGATMATEEPLSMTNSVWGKPGAPLCACSCMRSDRETLMKHYNRKPSFRPSVDTHVNTEEQLERGSSAGKDTDKIEVSVLKAMDARVPYERINVQIEIGKLRKLLEETVDVLNLAMCVPQFVENDYCILRNLLPEADVEQIKNLLDPINFKTCSLFGVGEYEFRRTNFFTESSASCVEKLYSEYKEKDRDLSSRKEIEDIWTAINILFEHSKYEPRLCTTGMMKKVPDHNKDLIETLKNVFKHFLVEITISPKEAEEQEIELSRKFMAFESLSNEMASMHSHLRPAVEGNMLKIVSVCKEVQSLKDQKKKLREFLVNSYQRIRNNLEKNTMMYNLEAMKTTKEKMGPRRDLITKHQNLVKEDLVEEKSLRVKKYKIEQVLQGIINKYEEDMADRNKKLAHLNEMYDKETAQMKQMQERFDAQEKVYELLMAEKAEYEQMVWEAKLHEIQRKIAARKIQQDNFGNDLQEGTSCSN</sequence>
<dbReference type="InterPro" id="IPR042815">
    <property type="entry name" value="DRC10"/>
</dbReference>
<keyword evidence="8" id="KW-0206">Cytoskeleton</keyword>
<protein>
    <recommendedName>
        <fullName evidence="4">Dynein regulatory complex protein 10</fullName>
    </recommendedName>
</protein>
<reference evidence="12" key="1">
    <citation type="journal article" date="2021" name="Mol. Ecol. Resour.">
        <title>Apolygus lucorum genome provides insights into omnivorousness and mesophyll feeding.</title>
        <authorList>
            <person name="Liu Y."/>
            <person name="Liu H."/>
            <person name="Wang H."/>
            <person name="Huang T."/>
            <person name="Liu B."/>
            <person name="Yang B."/>
            <person name="Yin L."/>
            <person name="Li B."/>
            <person name="Zhang Y."/>
            <person name="Zhang S."/>
            <person name="Jiang F."/>
            <person name="Zhang X."/>
            <person name="Ren Y."/>
            <person name="Wang B."/>
            <person name="Wang S."/>
            <person name="Lu Y."/>
            <person name="Wu K."/>
            <person name="Fan W."/>
            <person name="Wang G."/>
        </authorList>
    </citation>
    <scope>NUCLEOTIDE SEQUENCE</scope>
    <source>
        <strain evidence="12">12Hb</strain>
    </source>
</reference>
<comment type="function">
    <text evidence="1">Component of the nexin-dynein regulatory complex (N-DRC), a key regulator of ciliary/flagellar motility which maintains the alignment and integrity of the distal axoneme and regulates microtubule sliding in motile axonemes.</text>
</comment>
<feature type="coiled-coil region" evidence="10">
    <location>
        <begin position="430"/>
        <end position="478"/>
    </location>
</feature>
<accession>A0A8S9X6B8</accession>
<dbReference type="AlphaFoldDB" id="A0A8S9X6B8"/>
<keyword evidence="6" id="KW-0282">Flagellum</keyword>
<evidence type="ECO:0000256" key="6">
    <source>
        <dbReference type="ARBA" id="ARBA00022846"/>
    </source>
</evidence>
<comment type="subcellular location">
    <subcellularLocation>
        <location evidence="2">Cytoplasm</location>
        <location evidence="2">Cytoskeleton</location>
        <location evidence="2">Flagellum axoneme</location>
    </subcellularLocation>
</comment>
<comment type="caution">
    <text evidence="12">The sequence shown here is derived from an EMBL/GenBank/DDBJ whole genome shotgun (WGS) entry which is preliminary data.</text>
</comment>
<dbReference type="OrthoDB" id="536093at2759"/>
<evidence type="ECO:0000256" key="5">
    <source>
        <dbReference type="ARBA" id="ARBA00022490"/>
    </source>
</evidence>
<evidence type="ECO:0000256" key="1">
    <source>
        <dbReference type="ARBA" id="ARBA00003029"/>
    </source>
</evidence>
<evidence type="ECO:0000256" key="7">
    <source>
        <dbReference type="ARBA" id="ARBA00023069"/>
    </source>
</evidence>
<gene>
    <name evidence="12" type="ORF">GE061_002348</name>
</gene>
<evidence type="ECO:0000256" key="4">
    <source>
        <dbReference type="ARBA" id="ARBA00021752"/>
    </source>
</evidence>
<dbReference type="PANTHER" id="PTHR31598">
    <property type="entry name" value="IQ DOMAIN-CONTAINING PROTEIN D"/>
    <property type="match status" value="1"/>
</dbReference>
<evidence type="ECO:0000256" key="10">
    <source>
        <dbReference type="SAM" id="Coils"/>
    </source>
</evidence>
<evidence type="ECO:0000256" key="9">
    <source>
        <dbReference type="ARBA" id="ARBA00023273"/>
    </source>
</evidence>
<evidence type="ECO:0000313" key="13">
    <source>
        <dbReference type="Proteomes" id="UP000466442"/>
    </source>
</evidence>
<keyword evidence="13" id="KW-1185">Reference proteome</keyword>
<comment type="similarity">
    <text evidence="3">Belongs to the DRC10 family.</text>
</comment>
<feature type="region of interest" description="Disordered" evidence="11">
    <location>
        <begin position="1"/>
        <end position="21"/>
    </location>
</feature>
<dbReference type="Proteomes" id="UP000466442">
    <property type="component" value="Unassembled WGS sequence"/>
</dbReference>
<proteinExistence type="inferred from homology"/>
<evidence type="ECO:0000256" key="3">
    <source>
        <dbReference type="ARBA" id="ARBA00009071"/>
    </source>
</evidence>
<keyword evidence="5" id="KW-0963">Cytoplasm</keyword>
<keyword evidence="9" id="KW-0966">Cell projection</keyword>
<name>A0A8S9X6B8_APOLU</name>
<keyword evidence="7" id="KW-0969">Cilium</keyword>
<evidence type="ECO:0000256" key="11">
    <source>
        <dbReference type="SAM" id="MobiDB-lite"/>
    </source>
</evidence>
<organism evidence="12 13">
    <name type="scientific">Apolygus lucorum</name>
    <name type="common">Small green plant bug</name>
    <name type="synonym">Lygocoris lucorum</name>
    <dbReference type="NCBI Taxonomy" id="248454"/>
    <lineage>
        <taxon>Eukaryota</taxon>
        <taxon>Metazoa</taxon>
        <taxon>Ecdysozoa</taxon>
        <taxon>Arthropoda</taxon>
        <taxon>Hexapoda</taxon>
        <taxon>Insecta</taxon>
        <taxon>Pterygota</taxon>
        <taxon>Neoptera</taxon>
        <taxon>Paraneoptera</taxon>
        <taxon>Hemiptera</taxon>
        <taxon>Heteroptera</taxon>
        <taxon>Panheteroptera</taxon>
        <taxon>Cimicomorpha</taxon>
        <taxon>Miridae</taxon>
        <taxon>Mirini</taxon>
        <taxon>Apolygus</taxon>
    </lineage>
</organism>
<feature type="compositionally biased region" description="Polar residues" evidence="11">
    <location>
        <begin position="12"/>
        <end position="21"/>
    </location>
</feature>
<evidence type="ECO:0000313" key="12">
    <source>
        <dbReference type="EMBL" id="KAF6204009.1"/>
    </source>
</evidence>
<evidence type="ECO:0000256" key="2">
    <source>
        <dbReference type="ARBA" id="ARBA00004611"/>
    </source>
</evidence>
<evidence type="ECO:0000256" key="8">
    <source>
        <dbReference type="ARBA" id="ARBA00023212"/>
    </source>
</evidence>
<dbReference type="PANTHER" id="PTHR31598:SF1">
    <property type="entry name" value="DYNEIN REGULATORY COMPLEX PROTEIN 10"/>
    <property type="match status" value="1"/>
</dbReference>
<keyword evidence="10" id="KW-0175">Coiled coil</keyword>
<dbReference type="EMBL" id="WIXP02000010">
    <property type="protein sequence ID" value="KAF6204009.1"/>
    <property type="molecule type" value="Genomic_DNA"/>
</dbReference>